<dbReference type="SUPFAM" id="SSF55811">
    <property type="entry name" value="Nudix"/>
    <property type="match status" value="1"/>
</dbReference>
<protein>
    <submittedName>
        <fullName evidence="3">NUDIX hydrolase</fullName>
    </submittedName>
</protein>
<dbReference type="Proteomes" id="UP000249393">
    <property type="component" value="Unassembled WGS sequence"/>
</dbReference>
<reference evidence="3 4" key="1">
    <citation type="submission" date="2017-08" db="EMBL/GenBank/DDBJ databases">
        <title>Infants hospitalized years apart are colonized by the same room-sourced microbial strains.</title>
        <authorList>
            <person name="Brooks B."/>
            <person name="Olm M.R."/>
            <person name="Firek B.A."/>
            <person name="Baker R."/>
            <person name="Thomas B.C."/>
            <person name="Morowitz M.J."/>
            <person name="Banfield J.F."/>
        </authorList>
    </citation>
    <scope>NUCLEOTIDE SEQUENCE [LARGE SCALE GENOMIC DNA]</scope>
    <source>
        <strain evidence="3">S2_003_000_R2_4</strain>
    </source>
</reference>
<dbReference type="PROSITE" id="PS51462">
    <property type="entry name" value="NUDIX"/>
    <property type="match status" value="1"/>
</dbReference>
<organism evidence="3 4">
    <name type="scientific">Caulobacter segnis</name>
    <dbReference type="NCBI Taxonomy" id="88688"/>
    <lineage>
        <taxon>Bacteria</taxon>
        <taxon>Pseudomonadati</taxon>
        <taxon>Pseudomonadota</taxon>
        <taxon>Alphaproteobacteria</taxon>
        <taxon>Caulobacterales</taxon>
        <taxon>Caulobacteraceae</taxon>
        <taxon>Caulobacter</taxon>
    </lineage>
</organism>
<dbReference type="InterPro" id="IPR015797">
    <property type="entry name" value="NUDIX_hydrolase-like_dom_sf"/>
</dbReference>
<dbReference type="CDD" id="cd03424">
    <property type="entry name" value="NUDIX_ADPRase_Nudt5_UGPPase_Nudt14"/>
    <property type="match status" value="1"/>
</dbReference>
<dbReference type="GO" id="GO:0016787">
    <property type="term" value="F:hydrolase activity"/>
    <property type="evidence" value="ECO:0007669"/>
    <property type="project" value="UniProtKB-KW"/>
</dbReference>
<evidence type="ECO:0000313" key="4">
    <source>
        <dbReference type="Proteomes" id="UP000249393"/>
    </source>
</evidence>
<dbReference type="AlphaFoldDB" id="A0A2W5X4E3"/>
<keyword evidence="1 3" id="KW-0378">Hydrolase</keyword>
<dbReference type="GO" id="GO:0006753">
    <property type="term" value="P:nucleoside phosphate metabolic process"/>
    <property type="evidence" value="ECO:0007669"/>
    <property type="project" value="TreeGrafter"/>
</dbReference>
<comment type="caution">
    <text evidence="3">The sequence shown here is derived from an EMBL/GenBank/DDBJ whole genome shotgun (WGS) entry which is preliminary data.</text>
</comment>
<dbReference type="GO" id="GO:0019693">
    <property type="term" value="P:ribose phosphate metabolic process"/>
    <property type="evidence" value="ECO:0007669"/>
    <property type="project" value="TreeGrafter"/>
</dbReference>
<feature type="domain" description="Nudix hydrolase" evidence="2">
    <location>
        <begin position="43"/>
        <end position="172"/>
    </location>
</feature>
<evidence type="ECO:0000256" key="1">
    <source>
        <dbReference type="ARBA" id="ARBA00022801"/>
    </source>
</evidence>
<dbReference type="PANTHER" id="PTHR11839">
    <property type="entry name" value="UDP/ADP-SUGAR PYROPHOSPHATASE"/>
    <property type="match status" value="1"/>
</dbReference>
<evidence type="ECO:0000313" key="3">
    <source>
        <dbReference type="EMBL" id="PZR35634.1"/>
    </source>
</evidence>
<dbReference type="InterPro" id="IPR000086">
    <property type="entry name" value="NUDIX_hydrolase_dom"/>
</dbReference>
<name>A0A2W5X4E3_9CAUL</name>
<dbReference type="RefSeq" id="WP_304275636.1">
    <property type="nucleotide sequence ID" value="NZ_QFQZ01000014.1"/>
</dbReference>
<dbReference type="EMBL" id="QFQZ01000014">
    <property type="protein sequence ID" value="PZR35634.1"/>
    <property type="molecule type" value="Genomic_DNA"/>
</dbReference>
<dbReference type="PANTHER" id="PTHR11839:SF1">
    <property type="entry name" value="ADP-SUGAR PYROPHOSPHATASE"/>
    <property type="match status" value="1"/>
</dbReference>
<gene>
    <name evidence="3" type="ORF">DI526_06440</name>
</gene>
<proteinExistence type="predicted"/>
<dbReference type="Gene3D" id="3.90.79.10">
    <property type="entry name" value="Nucleoside Triphosphate Pyrophosphohydrolase"/>
    <property type="match status" value="1"/>
</dbReference>
<accession>A0A2W5X4E3</accession>
<dbReference type="Pfam" id="PF00293">
    <property type="entry name" value="NUDIX"/>
    <property type="match status" value="1"/>
</dbReference>
<sequence>MTSDGKWRVTASRHIHKDRWISVRADDCVTDEGAVVAPYYVLEYRDWVEVVALDAENNVLLVRQYRHGMGDFSVELPAGNMDPGETDPVEAARRELLEEAGCAGVLTLVGESRANAASHANRTHIILARDVVRVADPQDDPGERIESFWVSLAEAVRMMLAGDLTNGMQAAALIRGLAAAGVARVEAL</sequence>
<evidence type="ECO:0000259" key="2">
    <source>
        <dbReference type="PROSITE" id="PS51462"/>
    </source>
</evidence>